<evidence type="ECO:0000313" key="7">
    <source>
        <dbReference type="Proteomes" id="UP001596108"/>
    </source>
</evidence>
<evidence type="ECO:0000256" key="3">
    <source>
        <dbReference type="ARBA" id="ARBA00048505"/>
    </source>
</evidence>
<dbReference type="Proteomes" id="UP001596108">
    <property type="component" value="Unassembled WGS sequence"/>
</dbReference>
<feature type="compositionally biased region" description="Low complexity" evidence="4">
    <location>
        <begin position="64"/>
        <end position="82"/>
    </location>
</feature>
<reference evidence="7" key="1">
    <citation type="journal article" date="2019" name="Int. J. Syst. Evol. Microbiol.">
        <title>The Global Catalogue of Microorganisms (GCM) 10K type strain sequencing project: providing services to taxonomists for standard genome sequencing and annotation.</title>
        <authorList>
            <consortium name="The Broad Institute Genomics Platform"/>
            <consortium name="The Broad Institute Genome Sequencing Center for Infectious Disease"/>
            <person name="Wu L."/>
            <person name="Ma J."/>
        </authorList>
    </citation>
    <scope>NUCLEOTIDE SEQUENCE [LARGE SCALE GENOMIC DNA]</scope>
    <source>
        <strain evidence="7">CGMCC 1.18578</strain>
    </source>
</reference>
<sequence length="348" mass="36591">MKKHFTAIIVTILLVSGALGVLGSVYASPGRTDANGGHTCRTNCAKYGLKDGEYHYHNADGSITKTPPKTPPKATEPSETKPSAPLKADKLKPPANGKLSVYFLNVGQGDATYIHTANGDDILIDGGKNEAGPIVVDYLKQLGVKDIEVLISTHPDEDHVGGLDTVLQKLVVKSVYAPKVSHTTDTFKDFLLAVKNEGLTIKEAKAGVAIPLKGVTAKFAGPTKAYGDDLNDWSAVLHLAFGKTSFLFTGDAEAKSEADMIAAKATLKADVLKVGHHGSNTSTSAAFLKAVAPKYAVISVGAGNTYGHPKKTILDRLASAKVTTYRTDTKGTVMAVSDGTKLTFGTVK</sequence>
<proteinExistence type="predicted"/>
<feature type="domain" description="Metallo-beta-lactamase" evidence="5">
    <location>
        <begin position="108"/>
        <end position="302"/>
    </location>
</feature>
<comment type="caution">
    <text evidence="6">The sequence shown here is derived from an EMBL/GenBank/DDBJ whole genome shotgun (WGS) entry which is preliminary data.</text>
</comment>
<organism evidence="6 7">
    <name type="scientific">Cohnella yongneupensis</name>
    <dbReference type="NCBI Taxonomy" id="425006"/>
    <lineage>
        <taxon>Bacteria</taxon>
        <taxon>Bacillati</taxon>
        <taxon>Bacillota</taxon>
        <taxon>Bacilli</taxon>
        <taxon>Bacillales</taxon>
        <taxon>Paenibacillaceae</taxon>
        <taxon>Cohnella</taxon>
    </lineage>
</organism>
<accession>A0ABW0R051</accession>
<dbReference type="RefSeq" id="WP_378111657.1">
    <property type="nucleotide sequence ID" value="NZ_JBHSNC010000027.1"/>
</dbReference>
<feature type="region of interest" description="Disordered" evidence="4">
    <location>
        <begin position="59"/>
        <end position="92"/>
    </location>
</feature>
<dbReference type="SUPFAM" id="SSF56281">
    <property type="entry name" value="Metallo-hydrolase/oxidoreductase"/>
    <property type="match status" value="1"/>
</dbReference>
<dbReference type="InterPro" id="IPR047773">
    <property type="entry name" value="YHYH_dom_bact"/>
</dbReference>
<evidence type="ECO:0000256" key="1">
    <source>
        <dbReference type="ARBA" id="ARBA00034221"/>
    </source>
</evidence>
<dbReference type="InterPro" id="IPR035681">
    <property type="entry name" value="ComA-like_MBL"/>
</dbReference>
<dbReference type="InterPro" id="IPR001279">
    <property type="entry name" value="Metallo-B-lactamas"/>
</dbReference>
<dbReference type="CDD" id="cd07731">
    <property type="entry name" value="ComA-like_MBL-fold"/>
    <property type="match status" value="1"/>
</dbReference>
<dbReference type="NCBIfam" id="NF033223">
    <property type="entry name" value="YHYH_alt"/>
    <property type="match status" value="1"/>
</dbReference>
<dbReference type="PANTHER" id="PTHR30619">
    <property type="entry name" value="DNA INTERNALIZATION/COMPETENCE PROTEIN COMEC/REC2"/>
    <property type="match status" value="1"/>
</dbReference>
<evidence type="ECO:0000256" key="4">
    <source>
        <dbReference type="SAM" id="MobiDB-lite"/>
    </source>
</evidence>
<dbReference type="Pfam" id="PF00753">
    <property type="entry name" value="Lactamase_B"/>
    <property type="match status" value="1"/>
</dbReference>
<protein>
    <submittedName>
        <fullName evidence="6">MBL fold metallo-hydrolase</fullName>
    </submittedName>
</protein>
<comment type="catalytic activity">
    <reaction evidence="3">
        <text>3',5'-cyclic UMP + H2O = UMP + H(+)</text>
        <dbReference type="Rhea" id="RHEA:70575"/>
        <dbReference type="ChEBI" id="CHEBI:15377"/>
        <dbReference type="ChEBI" id="CHEBI:15378"/>
        <dbReference type="ChEBI" id="CHEBI:57865"/>
        <dbReference type="ChEBI" id="CHEBI:184387"/>
    </reaction>
    <physiologicalReaction direction="left-to-right" evidence="3">
        <dbReference type="Rhea" id="RHEA:70576"/>
    </physiologicalReaction>
</comment>
<dbReference type="SMART" id="SM00849">
    <property type="entry name" value="Lactamase_B"/>
    <property type="match status" value="1"/>
</dbReference>
<comment type="catalytic activity">
    <reaction evidence="1">
        <text>3',5'-cyclic CMP + H2O = CMP + H(+)</text>
        <dbReference type="Rhea" id="RHEA:72675"/>
        <dbReference type="ChEBI" id="CHEBI:15377"/>
        <dbReference type="ChEBI" id="CHEBI:15378"/>
        <dbReference type="ChEBI" id="CHEBI:58003"/>
        <dbReference type="ChEBI" id="CHEBI:60377"/>
    </reaction>
    <physiologicalReaction direction="left-to-right" evidence="1">
        <dbReference type="Rhea" id="RHEA:72676"/>
    </physiologicalReaction>
</comment>
<evidence type="ECO:0000313" key="6">
    <source>
        <dbReference type="EMBL" id="MFC5529750.1"/>
    </source>
</evidence>
<gene>
    <name evidence="6" type="ORF">ACFPQ4_09865</name>
</gene>
<evidence type="ECO:0000259" key="5">
    <source>
        <dbReference type="SMART" id="SM00849"/>
    </source>
</evidence>
<keyword evidence="7" id="KW-1185">Reference proteome</keyword>
<dbReference type="PANTHER" id="PTHR30619:SF7">
    <property type="entry name" value="BETA-LACTAMASE DOMAIN PROTEIN"/>
    <property type="match status" value="1"/>
</dbReference>
<evidence type="ECO:0000256" key="2">
    <source>
        <dbReference type="ARBA" id="ARBA00034301"/>
    </source>
</evidence>
<dbReference type="Gene3D" id="3.60.15.10">
    <property type="entry name" value="Ribonuclease Z/Hydroxyacylglutathione hydrolase-like"/>
    <property type="match status" value="1"/>
</dbReference>
<dbReference type="InterPro" id="IPR052159">
    <property type="entry name" value="Competence_DNA_uptake"/>
</dbReference>
<name>A0ABW0R051_9BACL</name>
<dbReference type="EMBL" id="JBHSNC010000027">
    <property type="protein sequence ID" value="MFC5529750.1"/>
    <property type="molecule type" value="Genomic_DNA"/>
</dbReference>
<comment type="function">
    <text evidence="2">Counteracts the endogenous Pycsar antiviral defense system. Phosphodiesterase that enables metal-dependent hydrolysis of host cyclic nucleotide Pycsar defense signals such as cCMP and cUMP.</text>
</comment>
<dbReference type="InterPro" id="IPR036866">
    <property type="entry name" value="RibonucZ/Hydroxyglut_hydro"/>
</dbReference>